<evidence type="ECO:0000313" key="2">
    <source>
        <dbReference type="EMBL" id="NYE81197.1"/>
    </source>
</evidence>
<protein>
    <recommendedName>
        <fullName evidence="4">DUF4390 domain-containing protein</fullName>
    </recommendedName>
</protein>
<evidence type="ECO:0008006" key="4">
    <source>
        <dbReference type="Google" id="ProtNLM"/>
    </source>
</evidence>
<evidence type="ECO:0000313" key="3">
    <source>
        <dbReference type="Proteomes" id="UP000542125"/>
    </source>
</evidence>
<keyword evidence="3" id="KW-1185">Reference proteome</keyword>
<organism evidence="2 3">
    <name type="scientific">Pigmentiphaga litoralis</name>
    <dbReference type="NCBI Taxonomy" id="516702"/>
    <lineage>
        <taxon>Bacteria</taxon>
        <taxon>Pseudomonadati</taxon>
        <taxon>Pseudomonadota</taxon>
        <taxon>Betaproteobacteria</taxon>
        <taxon>Burkholderiales</taxon>
        <taxon>Alcaligenaceae</taxon>
        <taxon>Pigmentiphaga</taxon>
    </lineage>
</organism>
<accession>A0A7Y9LK64</accession>
<dbReference type="Proteomes" id="UP000542125">
    <property type="component" value="Unassembled WGS sequence"/>
</dbReference>
<proteinExistence type="predicted"/>
<feature type="compositionally biased region" description="Pro residues" evidence="1">
    <location>
        <begin position="194"/>
        <end position="209"/>
    </location>
</feature>
<name>A0A7Y9LK64_9BURK</name>
<dbReference type="AlphaFoldDB" id="A0A7Y9LK64"/>
<dbReference type="Pfam" id="PF14334">
    <property type="entry name" value="DUF4390"/>
    <property type="match status" value="1"/>
</dbReference>
<dbReference type="EMBL" id="JACBYR010000001">
    <property type="protein sequence ID" value="NYE81197.1"/>
    <property type="molecule type" value="Genomic_DNA"/>
</dbReference>
<feature type="region of interest" description="Disordered" evidence="1">
    <location>
        <begin position="194"/>
        <end position="308"/>
    </location>
</feature>
<reference evidence="2 3" key="1">
    <citation type="submission" date="2020-07" db="EMBL/GenBank/DDBJ databases">
        <title>Genomic Encyclopedia of Type Strains, Phase IV (KMG-V): Genome sequencing to study the core and pangenomes of soil and plant-associated prokaryotes.</title>
        <authorList>
            <person name="Whitman W."/>
        </authorList>
    </citation>
    <scope>NUCLEOTIDE SEQUENCE [LARGE SCALE GENOMIC DNA]</scope>
    <source>
        <strain evidence="2 3">SAS40</strain>
    </source>
</reference>
<feature type="compositionally biased region" description="Basic and acidic residues" evidence="1">
    <location>
        <begin position="210"/>
        <end position="229"/>
    </location>
</feature>
<comment type="caution">
    <text evidence="2">The sequence shown here is derived from an EMBL/GenBank/DDBJ whole genome shotgun (WGS) entry which is preliminary data.</text>
</comment>
<evidence type="ECO:0000256" key="1">
    <source>
        <dbReference type="SAM" id="MobiDB-lite"/>
    </source>
</evidence>
<dbReference type="RefSeq" id="WP_373563397.1">
    <property type="nucleotide sequence ID" value="NZ_JACBYR010000001.1"/>
</dbReference>
<feature type="compositionally biased region" description="Low complexity" evidence="1">
    <location>
        <begin position="281"/>
        <end position="301"/>
    </location>
</feature>
<feature type="compositionally biased region" description="Low complexity" evidence="1">
    <location>
        <begin position="251"/>
        <end position="267"/>
    </location>
</feature>
<sequence>MRLLRIVRFLLVAAAVMLLLGGRVGAADAPMVQAVSLAERGRDLVLNADVSLNLNNQLEDAAERGLPLFFTVEVEINRPRWYWFDETVLTATQTWRIAHNPLTHQWRVSSGSLALPVSSLSEALSVVRHVRNWRIADKDAFKPGSNHEGRMRVRFDVSQLSKAFQVNALNSSDWSLATPWTEFSTQVVRETLPPVPVAPAPTAPAPVPDRPTDKATEKPAERPADKPADRPNGANPPTSPSMNQTPGGSLGAPSLSNGSSSLGLTLPDGTRGTASGSTVLPNAGSPNAGSPNAGSSNGNASTPPPEAP</sequence>
<gene>
    <name evidence="2" type="ORF">FHW18_000468</name>
</gene>
<dbReference type="InterPro" id="IPR025500">
    <property type="entry name" value="DUF4390"/>
</dbReference>